<sequence>MIKLSDRLLTIAERLKNSKTMADIGTDHGFLPLYLVCEKGFEKVIMTDISPDSLSKAEKNAGELLTEESLKDKVQMRVGDGIEILSPGEVEAVTVAGMGGKLMRDILKKDRELSLSFKKLVLQPRSGQG</sequence>
<gene>
    <name evidence="1" type="ORF">IAC50_06710</name>
</gene>
<dbReference type="GO" id="GO:0008168">
    <property type="term" value="F:methyltransferase activity"/>
    <property type="evidence" value="ECO:0007669"/>
    <property type="project" value="UniProtKB-KW"/>
</dbReference>
<protein>
    <submittedName>
        <fullName evidence="1">SAM-dependent methyltransferase</fullName>
    </submittedName>
</protein>
<feature type="non-terminal residue" evidence="1">
    <location>
        <position position="129"/>
    </location>
</feature>
<dbReference type="AlphaFoldDB" id="A0A9D1I2U0"/>
<accession>A0A9D1I2U0</accession>
<dbReference type="EMBL" id="DVMP01000124">
    <property type="protein sequence ID" value="HIU26163.1"/>
    <property type="molecule type" value="Genomic_DNA"/>
</dbReference>
<dbReference type="PANTHER" id="PTHR38451:SF1">
    <property type="entry name" value="TRNA (ADENINE(22)-N(1))-METHYLTRANSFERASE"/>
    <property type="match status" value="1"/>
</dbReference>
<dbReference type="GO" id="GO:0032259">
    <property type="term" value="P:methylation"/>
    <property type="evidence" value="ECO:0007669"/>
    <property type="project" value="UniProtKB-KW"/>
</dbReference>
<dbReference type="Pfam" id="PF12847">
    <property type="entry name" value="Methyltransf_18"/>
    <property type="match status" value="1"/>
</dbReference>
<reference evidence="1" key="2">
    <citation type="journal article" date="2021" name="PeerJ">
        <title>Extensive microbial diversity within the chicken gut microbiome revealed by metagenomics and culture.</title>
        <authorList>
            <person name="Gilroy R."/>
            <person name="Ravi A."/>
            <person name="Getino M."/>
            <person name="Pursley I."/>
            <person name="Horton D.L."/>
            <person name="Alikhan N.F."/>
            <person name="Baker D."/>
            <person name="Gharbi K."/>
            <person name="Hall N."/>
            <person name="Watson M."/>
            <person name="Adriaenssens E.M."/>
            <person name="Foster-Nyarko E."/>
            <person name="Jarju S."/>
            <person name="Secka A."/>
            <person name="Antonio M."/>
            <person name="Oren A."/>
            <person name="Chaudhuri R.R."/>
            <person name="La Ragione R."/>
            <person name="Hildebrand F."/>
            <person name="Pallen M.J."/>
        </authorList>
    </citation>
    <scope>NUCLEOTIDE SEQUENCE</scope>
    <source>
        <strain evidence="1">ChiHcec3-6078</strain>
    </source>
</reference>
<comment type="caution">
    <text evidence="1">The sequence shown here is derived from an EMBL/GenBank/DDBJ whole genome shotgun (WGS) entry which is preliminary data.</text>
</comment>
<dbReference type="PANTHER" id="PTHR38451">
    <property type="entry name" value="TRNA (ADENINE(22)-N(1))-METHYLTRANSFERASE"/>
    <property type="match status" value="1"/>
</dbReference>
<organism evidence="1 2">
    <name type="scientific">Candidatus Allocopromorpha excrementigallinarum</name>
    <dbReference type="NCBI Taxonomy" id="2840742"/>
    <lineage>
        <taxon>Bacteria</taxon>
        <taxon>Bacillati</taxon>
        <taxon>Bacillota</taxon>
        <taxon>Clostridia</taxon>
        <taxon>Eubacteriales</taxon>
        <taxon>Eubacteriaceae</taxon>
        <taxon>Eubacteriaceae incertae sedis</taxon>
        <taxon>Candidatus Allocopromorpha</taxon>
    </lineage>
</organism>
<evidence type="ECO:0000313" key="2">
    <source>
        <dbReference type="Proteomes" id="UP000824090"/>
    </source>
</evidence>
<evidence type="ECO:0000313" key="1">
    <source>
        <dbReference type="EMBL" id="HIU26163.1"/>
    </source>
</evidence>
<dbReference type="SUPFAM" id="SSF53335">
    <property type="entry name" value="S-adenosyl-L-methionine-dependent methyltransferases"/>
    <property type="match status" value="1"/>
</dbReference>
<dbReference type="Proteomes" id="UP000824090">
    <property type="component" value="Unassembled WGS sequence"/>
</dbReference>
<proteinExistence type="predicted"/>
<dbReference type="InterPro" id="IPR029063">
    <property type="entry name" value="SAM-dependent_MTases_sf"/>
</dbReference>
<reference evidence="1" key="1">
    <citation type="submission" date="2020-10" db="EMBL/GenBank/DDBJ databases">
        <authorList>
            <person name="Gilroy R."/>
        </authorList>
    </citation>
    <scope>NUCLEOTIDE SEQUENCE</scope>
    <source>
        <strain evidence="1">ChiHcec3-6078</strain>
    </source>
</reference>
<keyword evidence="1" id="KW-0489">Methyltransferase</keyword>
<name>A0A9D1I2U0_9FIRM</name>
<dbReference type="Gene3D" id="3.40.50.150">
    <property type="entry name" value="Vaccinia Virus protein VP39"/>
    <property type="match status" value="1"/>
</dbReference>
<keyword evidence="1" id="KW-0808">Transferase</keyword>